<dbReference type="InterPro" id="IPR025570">
    <property type="entry name" value="DUF4337"/>
</dbReference>
<evidence type="ECO:0000313" key="3">
    <source>
        <dbReference type="EMBL" id="MEE3719848.1"/>
    </source>
</evidence>
<name>A0AAW9QA10_9CYAN</name>
<comment type="caution">
    <text evidence="3">The sequence shown here is derived from an EMBL/GenBank/DDBJ whole genome shotgun (WGS) entry which is preliminary data.</text>
</comment>
<protein>
    <submittedName>
        <fullName evidence="3">DUF4337 domain-containing protein</fullName>
    </submittedName>
</protein>
<feature type="transmembrane region" description="Helical" evidence="2">
    <location>
        <begin position="28"/>
        <end position="48"/>
    </location>
</feature>
<organism evidence="3 4">
    <name type="scientific">Tumidithrix elongata BACA0141</name>
    <dbReference type="NCBI Taxonomy" id="2716417"/>
    <lineage>
        <taxon>Bacteria</taxon>
        <taxon>Bacillati</taxon>
        <taxon>Cyanobacteriota</taxon>
        <taxon>Cyanophyceae</taxon>
        <taxon>Pseudanabaenales</taxon>
        <taxon>Pseudanabaenaceae</taxon>
        <taxon>Tumidithrix</taxon>
        <taxon>Tumidithrix elongata</taxon>
    </lineage>
</organism>
<keyword evidence="4" id="KW-1185">Reference proteome</keyword>
<dbReference type="AlphaFoldDB" id="A0AAW9QA10"/>
<evidence type="ECO:0000256" key="1">
    <source>
        <dbReference type="SAM" id="MobiDB-lite"/>
    </source>
</evidence>
<proteinExistence type="predicted"/>
<accession>A0AAW9QA10</accession>
<dbReference type="Pfam" id="PF14235">
    <property type="entry name" value="DUF4337"/>
    <property type="match status" value="1"/>
</dbReference>
<dbReference type="RefSeq" id="WP_330486284.1">
    <property type="nucleotide sequence ID" value="NZ_JAZBJZ010000179.1"/>
</dbReference>
<dbReference type="Proteomes" id="UP001333818">
    <property type="component" value="Unassembled WGS sequence"/>
</dbReference>
<keyword evidence="2" id="KW-0472">Membrane</keyword>
<feature type="transmembrane region" description="Helical" evidence="2">
    <location>
        <begin position="169"/>
        <end position="194"/>
    </location>
</feature>
<evidence type="ECO:0000313" key="4">
    <source>
        <dbReference type="Proteomes" id="UP001333818"/>
    </source>
</evidence>
<evidence type="ECO:0000256" key="2">
    <source>
        <dbReference type="SAM" id="Phobius"/>
    </source>
</evidence>
<reference evidence="3" key="1">
    <citation type="submission" date="2024-01" db="EMBL/GenBank/DDBJ databases">
        <title>Bank of Algae and Cyanobacteria of the Azores (BACA) strain genomes.</title>
        <authorList>
            <person name="Luz R."/>
            <person name="Cordeiro R."/>
            <person name="Fonseca A."/>
            <person name="Goncalves V."/>
        </authorList>
    </citation>
    <scope>NUCLEOTIDE SEQUENCE</scope>
    <source>
        <strain evidence="3">BACA0141</strain>
    </source>
</reference>
<sequence length="231" mass="25861">MDVNPMEIVEAENDSNAEKEKEKKKSRLNTYVAIAVALLATFIGVCKVKDDNIVQAMQQAQANRIDDWGLYQARNIRTEIAQATIAQLELQALSQPKDIRQAYQKKIAYYQELSDRENKKKLEEKAKAENDQKTYDQLNFHDDQFDLADASLAIAISLFALTSLTQKRWLFGIAMVPTAFGVLMGLAGLLNWGIHPDALTNLLSDSSLTQPPSTLISVDDRTEATSLNRTL</sequence>
<keyword evidence="2" id="KW-1133">Transmembrane helix</keyword>
<dbReference type="EMBL" id="JAZBJZ010000179">
    <property type="protein sequence ID" value="MEE3719848.1"/>
    <property type="molecule type" value="Genomic_DNA"/>
</dbReference>
<keyword evidence="2" id="KW-0812">Transmembrane</keyword>
<feature type="region of interest" description="Disordered" evidence="1">
    <location>
        <begin position="1"/>
        <end position="23"/>
    </location>
</feature>
<gene>
    <name evidence="3" type="ORF">V2H45_24205</name>
</gene>